<evidence type="ECO:0000259" key="2">
    <source>
        <dbReference type="SMART" id="SM01376"/>
    </source>
</evidence>
<dbReference type="NCBIfam" id="TIGR00037">
    <property type="entry name" value="eIF_5A"/>
    <property type="match status" value="1"/>
</dbReference>
<reference evidence="4" key="1">
    <citation type="journal article" date="2014" name="Nat. Commun.">
        <title>Genomic adaptations of the halophilic Dead Sea filamentous fungus Eurotium rubrum.</title>
        <authorList>
            <person name="Kis-Papo T."/>
            <person name="Weig A.R."/>
            <person name="Riley R."/>
            <person name="Persoh D."/>
            <person name="Salamov A."/>
            <person name="Sun H."/>
            <person name="Lipzen A."/>
            <person name="Wasser S.P."/>
            <person name="Rambold G."/>
            <person name="Grigoriev I.V."/>
            <person name="Nevo E."/>
        </authorList>
    </citation>
    <scope>NUCLEOTIDE SEQUENCE [LARGE SCALE GENOMIC DNA]</scope>
    <source>
        <strain evidence="4">CBS 135680</strain>
    </source>
</reference>
<protein>
    <recommendedName>
        <fullName evidence="1">Eukaryotic translation initiation factor 5A</fullName>
        <shortName evidence="1">eIF-5A</shortName>
    </recommendedName>
</protein>
<dbReference type="InterPro" id="IPR020189">
    <property type="entry name" value="IF5A_C"/>
</dbReference>
<dbReference type="Proteomes" id="UP000019804">
    <property type="component" value="Unassembled WGS sequence"/>
</dbReference>
<organism evidence="3 4">
    <name type="scientific">Aspergillus ruber (strain CBS 135680)</name>
    <dbReference type="NCBI Taxonomy" id="1388766"/>
    <lineage>
        <taxon>Eukaryota</taxon>
        <taxon>Fungi</taxon>
        <taxon>Dikarya</taxon>
        <taxon>Ascomycota</taxon>
        <taxon>Pezizomycotina</taxon>
        <taxon>Eurotiomycetes</taxon>
        <taxon>Eurotiomycetidae</taxon>
        <taxon>Eurotiales</taxon>
        <taxon>Aspergillaceae</taxon>
        <taxon>Aspergillus</taxon>
        <taxon>Aspergillus subgen. Aspergillus</taxon>
    </lineage>
</organism>
<dbReference type="OrthoDB" id="9975114at2759"/>
<comment type="similarity">
    <text evidence="1">Belongs to the eIF-5A family.</text>
</comment>
<dbReference type="InterPro" id="IPR048670">
    <property type="entry name" value="IF5A-like_N"/>
</dbReference>
<dbReference type="SUPFAM" id="SSF50104">
    <property type="entry name" value="Translation proteins SH3-like domain"/>
    <property type="match status" value="1"/>
</dbReference>
<dbReference type="InterPro" id="IPR001884">
    <property type="entry name" value="IF5A-like"/>
</dbReference>
<proteinExistence type="inferred from homology"/>
<dbReference type="AlphaFoldDB" id="A0A017RZT7"/>
<dbReference type="GO" id="GO:0045905">
    <property type="term" value="P:positive regulation of translational termination"/>
    <property type="evidence" value="ECO:0007669"/>
    <property type="project" value="UniProtKB-UniRule"/>
</dbReference>
<sequence length="130" mass="14308">SDLRKNGHVVIKGNPCKIVDMSSSRTGKHGQSKTHINGVNIFTGKKFEDIFIQSQTVDVPIVRRNEYKLDGSHDGYLVLRDIDGNTKTDIAIPEDDTGVTIMNYLDSGDACKITVLEALNEQACIETKDA</sequence>
<dbReference type="SMART" id="SM01376">
    <property type="entry name" value="eIF-5a"/>
    <property type="match status" value="1"/>
</dbReference>
<dbReference type="Gene3D" id="2.40.50.140">
    <property type="entry name" value="Nucleic acid-binding proteins"/>
    <property type="match status" value="1"/>
</dbReference>
<keyword evidence="1" id="KW-0385">Hypusine</keyword>
<keyword evidence="4" id="KW-1185">Reference proteome</keyword>
<dbReference type="Gene3D" id="2.30.30.30">
    <property type="match status" value="1"/>
</dbReference>
<accession>A0A017RZT7</accession>
<dbReference type="HOGENOM" id="CLU_102600_0_0_1"/>
<dbReference type="STRING" id="1388766.A0A017RZT7"/>
<keyword evidence="3" id="KW-0396">Initiation factor</keyword>
<keyword evidence="1" id="KW-0648">Protein biosynthesis</keyword>
<evidence type="ECO:0000256" key="1">
    <source>
        <dbReference type="RuleBase" id="RU362005"/>
    </source>
</evidence>
<feature type="domain" description="Translation initiation factor 5A C-terminal" evidence="2">
    <location>
        <begin position="61"/>
        <end position="128"/>
    </location>
</feature>
<dbReference type="GO" id="GO:0045901">
    <property type="term" value="P:positive regulation of translational elongation"/>
    <property type="evidence" value="ECO:0007669"/>
    <property type="project" value="UniProtKB-UniRule"/>
</dbReference>
<dbReference type="Pfam" id="PF01287">
    <property type="entry name" value="eIF-5a"/>
    <property type="match status" value="1"/>
</dbReference>
<gene>
    <name evidence="3" type="ORF">EURHEDRAFT_468401</name>
</gene>
<evidence type="ECO:0000313" key="4">
    <source>
        <dbReference type="Proteomes" id="UP000019804"/>
    </source>
</evidence>
<dbReference type="GO" id="GO:0043022">
    <property type="term" value="F:ribosome binding"/>
    <property type="evidence" value="ECO:0007669"/>
    <property type="project" value="UniProtKB-UniRule"/>
</dbReference>
<evidence type="ECO:0000313" key="3">
    <source>
        <dbReference type="EMBL" id="EYE89914.1"/>
    </source>
</evidence>
<dbReference type="InterPro" id="IPR014722">
    <property type="entry name" value="Rib_uL2_dom2"/>
</dbReference>
<dbReference type="GeneID" id="63700384"/>
<dbReference type="SUPFAM" id="SSF50249">
    <property type="entry name" value="Nucleic acid-binding proteins"/>
    <property type="match status" value="1"/>
</dbReference>
<dbReference type="InterPro" id="IPR012340">
    <property type="entry name" value="NA-bd_OB-fold"/>
</dbReference>
<dbReference type="GO" id="GO:0003746">
    <property type="term" value="F:translation elongation factor activity"/>
    <property type="evidence" value="ECO:0007669"/>
    <property type="project" value="UniProtKB-UniRule"/>
</dbReference>
<dbReference type="RefSeq" id="XP_040633604.1">
    <property type="nucleotide sequence ID" value="XM_040785260.1"/>
</dbReference>
<dbReference type="EMBL" id="KK088498">
    <property type="protein sequence ID" value="EYE89914.1"/>
    <property type="molecule type" value="Genomic_DNA"/>
</dbReference>
<dbReference type="Pfam" id="PF21485">
    <property type="entry name" value="IF5A-like_N"/>
    <property type="match status" value="1"/>
</dbReference>
<feature type="non-terminal residue" evidence="3">
    <location>
        <position position="1"/>
    </location>
</feature>
<dbReference type="GO" id="GO:0003743">
    <property type="term" value="F:translation initiation factor activity"/>
    <property type="evidence" value="ECO:0007669"/>
    <property type="project" value="UniProtKB-KW"/>
</dbReference>
<dbReference type="GO" id="GO:0003723">
    <property type="term" value="F:RNA binding"/>
    <property type="evidence" value="ECO:0007669"/>
    <property type="project" value="InterPro"/>
</dbReference>
<dbReference type="InterPro" id="IPR008991">
    <property type="entry name" value="Translation_prot_SH3-like_sf"/>
</dbReference>
<comment type="function">
    <text evidence="1">Translation factor that promotes translation elongation and termination, particularly upon ribosome stalling at specific amino acid sequence contexts. Binds between the exit (E) and peptidyl (P) site of the ribosome and promotes rescue of stalled ribosome: specifically required for efficient translation of polyproline-containing peptides as well as other motifs that stall the ribosome. Acts as ribosome quality control (RQC) cofactor by joining the RQC complex to facilitate peptidyl transfer during CAT tailing step.</text>
</comment>
<name>A0A017RZT7_ASPRC</name>
<dbReference type="PIRSF" id="PIRSF003025">
    <property type="entry name" value="eIF5A"/>
    <property type="match status" value="1"/>
</dbReference>
<comment type="PTM">
    <text evidence="1">eIF-5A seems to be the only eukaryotic protein to have a hypusine residue which is a post-translational modification of a lysine by the addition of a butylamino group.</text>
</comment>
<dbReference type="PANTHER" id="PTHR11673">
    <property type="entry name" value="TRANSLATION INITIATION FACTOR 5A FAMILY MEMBER"/>
    <property type="match status" value="1"/>
</dbReference>